<accession>A0A0D6PDU5</accession>
<reference evidence="2 3" key="1">
    <citation type="submission" date="2012-11" db="EMBL/GenBank/DDBJ databases">
        <title>Whole genome sequence of Acidocella aminolytica 101 = DSM 11237.</title>
        <authorList>
            <person name="Azuma Y."/>
            <person name="Higashiura N."/>
            <person name="Hirakawa H."/>
            <person name="Matsushita K."/>
        </authorList>
    </citation>
    <scope>NUCLEOTIDE SEQUENCE [LARGE SCALE GENOMIC DNA]</scope>
    <source>
        <strain evidence="3">101 / DSM 11237</strain>
    </source>
</reference>
<protein>
    <recommendedName>
        <fullName evidence="1">DUF4376 domain-containing protein</fullName>
    </recommendedName>
</protein>
<gene>
    <name evidence="2" type="ORF">Aam_030_065</name>
</gene>
<keyword evidence="3" id="KW-1185">Reference proteome</keyword>
<comment type="caution">
    <text evidence="2">The sequence shown here is derived from an EMBL/GenBank/DDBJ whole genome shotgun (WGS) entry which is preliminary data.</text>
</comment>
<evidence type="ECO:0000259" key="1">
    <source>
        <dbReference type="Pfam" id="PF14301"/>
    </source>
</evidence>
<organism evidence="2 3">
    <name type="scientific">Acidocella aminolytica 101 = DSM 11237</name>
    <dbReference type="NCBI Taxonomy" id="1120923"/>
    <lineage>
        <taxon>Bacteria</taxon>
        <taxon>Pseudomonadati</taxon>
        <taxon>Pseudomonadota</taxon>
        <taxon>Alphaproteobacteria</taxon>
        <taxon>Acetobacterales</taxon>
        <taxon>Acidocellaceae</taxon>
        <taxon>Acidocella</taxon>
    </lineage>
</organism>
<evidence type="ECO:0000313" key="2">
    <source>
        <dbReference type="EMBL" id="GAN79832.1"/>
    </source>
</evidence>
<dbReference type="EMBL" id="BANC01000030">
    <property type="protein sequence ID" value="GAN79832.1"/>
    <property type="molecule type" value="Genomic_DNA"/>
</dbReference>
<dbReference type="STRING" id="1120923.SAMN02746095_02969"/>
<evidence type="ECO:0000313" key="3">
    <source>
        <dbReference type="Proteomes" id="UP000032668"/>
    </source>
</evidence>
<dbReference type="OrthoDB" id="7226412at2"/>
<dbReference type="AlphaFoldDB" id="A0A0D6PDU5"/>
<dbReference type="RefSeq" id="WP_139284936.1">
    <property type="nucleotide sequence ID" value="NZ_BANC01000030.1"/>
</dbReference>
<name>A0A0D6PDU5_9PROT</name>
<dbReference type="Proteomes" id="UP000032668">
    <property type="component" value="Unassembled WGS sequence"/>
</dbReference>
<dbReference type="Pfam" id="PF14301">
    <property type="entry name" value="DUF4376"/>
    <property type="match status" value="1"/>
</dbReference>
<proteinExistence type="predicted"/>
<dbReference type="InterPro" id="IPR025484">
    <property type="entry name" value="DUF4376"/>
</dbReference>
<sequence length="224" mass="22566">MQYYLFEANGAMGAGVAYDDTLPSGAVSCTQAQYQNPDAWAISSGAIVASTLTLAAAQAAQLAALNQACASAITAGFSATINGASATVTLSASDQANMTMNAATAQTALQAAAWASGATYAKNALVIVGGVPLVTFSGGVSGTAAPAAPTAFQSAVTDGAVTWYKLGFWLGTSTGNVMIAPADMIQVCGEMVAHISQCRSKYETFKAQVQAATTVADVQAIVWQ</sequence>
<feature type="domain" description="DUF4376" evidence="1">
    <location>
        <begin position="127"/>
        <end position="220"/>
    </location>
</feature>